<evidence type="ECO:0000313" key="5">
    <source>
        <dbReference type="WBParaSite" id="SSLN_0000140001-mRNA-1"/>
    </source>
</evidence>
<feature type="domain" description="PLAT" evidence="2">
    <location>
        <begin position="1"/>
        <end position="103"/>
    </location>
</feature>
<accession>A0A183SAU8</accession>
<dbReference type="InterPro" id="IPR001024">
    <property type="entry name" value="PLAT/LH2_dom"/>
</dbReference>
<dbReference type="Gene3D" id="2.60.60.20">
    <property type="entry name" value="PLAT/LH2 domain"/>
    <property type="match status" value="2"/>
</dbReference>
<dbReference type="PROSITE" id="PS50095">
    <property type="entry name" value="PLAT"/>
    <property type="match status" value="2"/>
</dbReference>
<dbReference type="Pfam" id="PF01477">
    <property type="entry name" value="PLAT"/>
    <property type="match status" value="2"/>
</dbReference>
<comment type="caution">
    <text evidence="1">Lacks conserved residue(s) required for the propagation of feature annotation.</text>
</comment>
<dbReference type="OrthoDB" id="5322100at2759"/>
<dbReference type="PANTHER" id="PTHR45901:SF4">
    <property type="entry name" value="PLAT DOMAIN-CONTAINING PROTEIN"/>
    <property type="match status" value="1"/>
</dbReference>
<evidence type="ECO:0000313" key="3">
    <source>
        <dbReference type="EMBL" id="VDL87515.1"/>
    </source>
</evidence>
<dbReference type="Proteomes" id="UP000275846">
    <property type="component" value="Unassembled WGS sequence"/>
</dbReference>
<dbReference type="STRING" id="70667.A0A183SAU8"/>
<gene>
    <name evidence="3" type="ORF">SSLN_LOCUS1346</name>
</gene>
<feature type="domain" description="PLAT" evidence="2">
    <location>
        <begin position="123"/>
        <end position="243"/>
    </location>
</feature>
<dbReference type="AlphaFoldDB" id="A0A183SAU8"/>
<dbReference type="InterPro" id="IPR052970">
    <property type="entry name" value="Inner_ear_hair_cell_LOXHD"/>
</dbReference>
<name>A0A183SAU8_SCHSO</name>
<reference evidence="5" key="1">
    <citation type="submission" date="2016-06" db="UniProtKB">
        <authorList>
            <consortium name="WormBaseParasite"/>
        </authorList>
    </citation>
    <scope>IDENTIFICATION</scope>
</reference>
<evidence type="ECO:0000259" key="2">
    <source>
        <dbReference type="PROSITE" id="PS50095"/>
    </source>
</evidence>
<reference evidence="3 4" key="2">
    <citation type="submission" date="2018-11" db="EMBL/GenBank/DDBJ databases">
        <authorList>
            <consortium name="Pathogen Informatics"/>
        </authorList>
    </citation>
    <scope>NUCLEOTIDE SEQUENCE [LARGE SCALE GENOMIC DNA]</scope>
    <source>
        <strain evidence="3 4">NST_G2</strain>
    </source>
</reference>
<organism evidence="5">
    <name type="scientific">Schistocephalus solidus</name>
    <name type="common">Tapeworm</name>
    <dbReference type="NCBI Taxonomy" id="70667"/>
    <lineage>
        <taxon>Eukaryota</taxon>
        <taxon>Metazoa</taxon>
        <taxon>Spiralia</taxon>
        <taxon>Lophotrochozoa</taxon>
        <taxon>Platyhelminthes</taxon>
        <taxon>Cestoda</taxon>
        <taxon>Eucestoda</taxon>
        <taxon>Diphyllobothriidea</taxon>
        <taxon>Diphyllobothriidae</taxon>
        <taxon>Schistocephalus</taxon>
    </lineage>
</organism>
<protein>
    <submittedName>
        <fullName evidence="5">PLAT domain-containing protein</fullName>
    </submittedName>
</protein>
<dbReference type="PANTHER" id="PTHR45901">
    <property type="entry name" value="PROTEIN CBG12474"/>
    <property type="match status" value="1"/>
</dbReference>
<dbReference type="EMBL" id="UYSU01002567">
    <property type="protein sequence ID" value="VDL87515.1"/>
    <property type="molecule type" value="Genomic_DNA"/>
</dbReference>
<keyword evidence="4" id="KW-1185">Reference proteome</keyword>
<evidence type="ECO:0000313" key="4">
    <source>
        <dbReference type="Proteomes" id="UP000275846"/>
    </source>
</evidence>
<proteinExistence type="predicted"/>
<evidence type="ECO:0000256" key="1">
    <source>
        <dbReference type="PROSITE-ProRule" id="PRU00152"/>
    </source>
</evidence>
<dbReference type="SUPFAM" id="SSF49723">
    <property type="entry name" value="Lipase/lipooxygenase domain (PLAT/LH2 domain)"/>
    <property type="match status" value="2"/>
</dbReference>
<dbReference type="InterPro" id="IPR036392">
    <property type="entry name" value="PLAT/LH2_dom_sf"/>
</dbReference>
<dbReference type="WBParaSite" id="SSLN_0000140001-mRNA-1">
    <property type="protein sequence ID" value="SSLN_0000140001-mRNA-1"/>
    <property type="gene ID" value="SSLN_0000140001"/>
</dbReference>
<sequence length="243" mass="27981">MASQIFITLVGKWGVTPRYELVSSYSEGPIDSGTVITFRLRAPRLGGLTHIRLYRDTIDRTSPWYIERIVVSDLTQPTLQYIFNCMEWFGRKQYTLRSSKIFSLTEMQNDFNGGLIQVSENRSRYRLWLHTANTRGAGTTADVFVQLADGEKTAGEHWLRVNRCEKQSANNMEKSSYTFSAGSVVEANVNCSQPLKQLERVRVGHNNRGHSPDWFLEKVRIGFNSNDRVYLFALGRGIYYFFH</sequence>